<keyword evidence="1" id="KW-0812">Transmembrane</keyword>
<dbReference type="EMBL" id="JAFVMG010000003">
    <property type="protein sequence ID" value="MBO1327898.1"/>
    <property type="molecule type" value="Genomic_DNA"/>
</dbReference>
<feature type="transmembrane region" description="Helical" evidence="1">
    <location>
        <begin position="104"/>
        <end position="121"/>
    </location>
</feature>
<feature type="transmembrane region" description="Helical" evidence="1">
    <location>
        <begin position="78"/>
        <end position="98"/>
    </location>
</feature>
<dbReference type="InterPro" id="IPR000045">
    <property type="entry name" value="Prepilin_IV_endopep_pep"/>
</dbReference>
<feature type="domain" description="Prepilin type IV endopeptidase peptidase" evidence="2">
    <location>
        <begin position="111"/>
        <end position="213"/>
    </location>
</feature>
<gene>
    <name evidence="3" type="ORF">J2D75_05320</name>
</gene>
<feature type="transmembrane region" description="Helical" evidence="1">
    <location>
        <begin position="247"/>
        <end position="268"/>
    </location>
</feature>
<accession>A0ABS3LL64</accession>
<keyword evidence="4" id="KW-1185">Reference proteome</keyword>
<keyword evidence="1" id="KW-0472">Membrane</keyword>
<dbReference type="RefSeq" id="WP_207853611.1">
    <property type="nucleotide sequence ID" value="NZ_JAFVMG010000003.1"/>
</dbReference>
<feature type="transmembrane region" description="Helical" evidence="1">
    <location>
        <begin position="186"/>
        <end position="210"/>
    </location>
</feature>
<feature type="transmembrane region" description="Helical" evidence="1">
    <location>
        <begin position="36"/>
        <end position="58"/>
    </location>
</feature>
<dbReference type="Proteomes" id="UP000664399">
    <property type="component" value="Unassembled WGS sequence"/>
</dbReference>
<dbReference type="Pfam" id="PF01478">
    <property type="entry name" value="Peptidase_A24"/>
    <property type="match status" value="1"/>
</dbReference>
<name>A0ABS3LL64_9PROT</name>
<feature type="transmembrane region" description="Helical" evidence="1">
    <location>
        <begin position="12"/>
        <end position="30"/>
    </location>
</feature>
<proteinExistence type="predicted"/>
<evidence type="ECO:0000313" key="3">
    <source>
        <dbReference type="EMBL" id="MBO1327898.1"/>
    </source>
</evidence>
<reference evidence="3 4" key="1">
    <citation type="submission" date="2021-03" db="EMBL/GenBank/DDBJ databases">
        <title>The complete genome sequence of Acetobacter suratthaniensis TBRC 1719.</title>
        <authorList>
            <person name="Charoenyingcharoen P."/>
            <person name="Yukphan P."/>
        </authorList>
    </citation>
    <scope>NUCLEOTIDE SEQUENCE [LARGE SCALE GENOMIC DNA]</scope>
    <source>
        <strain evidence="3 4">TBRC 1719</strain>
    </source>
</reference>
<keyword evidence="1" id="KW-1133">Transmembrane helix</keyword>
<evidence type="ECO:0000256" key="1">
    <source>
        <dbReference type="SAM" id="Phobius"/>
    </source>
</evidence>
<feature type="transmembrane region" description="Helical" evidence="1">
    <location>
        <begin position="128"/>
        <end position="146"/>
    </location>
</feature>
<organism evidence="3 4">
    <name type="scientific">Acetobacter suratthaniensis</name>
    <dbReference type="NCBI Taxonomy" id="1502841"/>
    <lineage>
        <taxon>Bacteria</taxon>
        <taxon>Pseudomonadati</taxon>
        <taxon>Pseudomonadota</taxon>
        <taxon>Alphaproteobacteria</taxon>
        <taxon>Acetobacterales</taxon>
        <taxon>Acetobacteraceae</taxon>
        <taxon>Acetobacter</taxon>
    </lineage>
</organism>
<comment type="caution">
    <text evidence="3">The sequence shown here is derived from an EMBL/GenBank/DDBJ whole genome shotgun (WGS) entry which is preliminary data.</text>
</comment>
<sequence length="270" mass="29155">MIRPHTPKPDINDILLSISVTAIIVLWSLLVRNDQASLGGLLVAIWFPLSILTFRFLLRRLPLLAGIRAYPAEKTLSWKRPITAGCLLLASFSILFLARLSPPAALGNIIALNLACLAALLDRAERWLPPSLLTPMLLAGLLAGVLRDAPASTILGAVTAWTGITLILAFCSLLRWRNLLSGGESLMAAACGAWVEVKGVTVFLLVSLTLHGMLYLLGRHANPARTVWPAYLNQRDPMQRTAVGPSLALGLAITLLIEAIAPGALRFWPQ</sequence>
<evidence type="ECO:0000313" key="4">
    <source>
        <dbReference type="Proteomes" id="UP000664399"/>
    </source>
</evidence>
<feature type="transmembrane region" description="Helical" evidence="1">
    <location>
        <begin position="152"/>
        <end position="174"/>
    </location>
</feature>
<evidence type="ECO:0000259" key="2">
    <source>
        <dbReference type="Pfam" id="PF01478"/>
    </source>
</evidence>
<protein>
    <submittedName>
        <fullName evidence="3">Prepilin peptidase</fullName>
    </submittedName>
</protein>